<evidence type="ECO:0000313" key="1">
    <source>
        <dbReference type="EMBL" id="CAG6678011.1"/>
    </source>
</evidence>
<reference evidence="1" key="1">
    <citation type="submission" date="2021-05" db="EMBL/GenBank/DDBJ databases">
        <authorList>
            <person name="Alioto T."/>
            <person name="Alioto T."/>
            <person name="Gomez Garrido J."/>
        </authorList>
    </citation>
    <scope>NUCLEOTIDE SEQUENCE</scope>
</reference>
<sequence length="119" mass="13607">MGFFDQMRGILRQNHLATLCCISPLNHNTLPLQQKPCFTRPSLPLSTDPHSSQTSTPPHTTVPCFPPPEVQTDIPPPLFYILVFFLKPPNQLQHLLYGWLTFDDVFNIIKNISLKIKIK</sequence>
<dbReference type="AlphaFoldDB" id="A0A8D8T369"/>
<proteinExistence type="predicted"/>
<accession>A0A8D8T369</accession>
<protein>
    <submittedName>
        <fullName evidence="1">Uncharacterized protein</fullName>
    </submittedName>
</protein>
<dbReference type="EMBL" id="HBUF01244434">
    <property type="protein sequence ID" value="CAG6678011.1"/>
    <property type="molecule type" value="Transcribed_RNA"/>
</dbReference>
<organism evidence="1">
    <name type="scientific">Cacopsylla melanoneura</name>
    <dbReference type="NCBI Taxonomy" id="428564"/>
    <lineage>
        <taxon>Eukaryota</taxon>
        <taxon>Metazoa</taxon>
        <taxon>Ecdysozoa</taxon>
        <taxon>Arthropoda</taxon>
        <taxon>Hexapoda</taxon>
        <taxon>Insecta</taxon>
        <taxon>Pterygota</taxon>
        <taxon>Neoptera</taxon>
        <taxon>Paraneoptera</taxon>
        <taxon>Hemiptera</taxon>
        <taxon>Sternorrhyncha</taxon>
        <taxon>Psylloidea</taxon>
        <taxon>Psyllidae</taxon>
        <taxon>Psyllinae</taxon>
        <taxon>Cacopsylla</taxon>
    </lineage>
</organism>
<name>A0A8D8T369_9HEMI</name>